<name>A0A3G9GY71_9NEIS</name>
<keyword evidence="2" id="KW-1185">Reference proteome</keyword>
<organism evidence="1 2">
    <name type="scientific">Aquitalea magnusonii</name>
    <dbReference type="NCBI Taxonomy" id="332411"/>
    <lineage>
        <taxon>Bacteria</taxon>
        <taxon>Pseudomonadati</taxon>
        <taxon>Pseudomonadota</taxon>
        <taxon>Betaproteobacteria</taxon>
        <taxon>Neisseriales</taxon>
        <taxon>Chromobacteriaceae</taxon>
        <taxon>Aquitalea</taxon>
    </lineage>
</organism>
<dbReference type="OrthoDB" id="8611334at2"/>
<protein>
    <submittedName>
        <fullName evidence="1">Uncharacterized protein</fullName>
    </submittedName>
</protein>
<reference evidence="2" key="3">
    <citation type="journal article" date="2017" name="Plant Physiol. Biochem.">
        <title>Differential oxidative and antioxidative response of duckweed Lemna minor toward plant growth promoting/inhibiting bacteria.</title>
        <authorList>
            <person name="Ishizawa H."/>
            <person name="Kuroda M."/>
            <person name="Morikawa M."/>
            <person name="Ike M."/>
        </authorList>
    </citation>
    <scope>NUCLEOTIDE SEQUENCE [LARGE SCALE GENOMIC DNA]</scope>
    <source>
        <strain evidence="2">H3</strain>
    </source>
</reference>
<dbReference type="EMBL" id="AP018823">
    <property type="protein sequence ID" value="BBF88077.1"/>
    <property type="molecule type" value="Genomic_DNA"/>
</dbReference>
<dbReference type="Proteomes" id="UP000198290">
    <property type="component" value="Chromosome"/>
</dbReference>
<dbReference type="RefSeq" id="WP_089084407.1">
    <property type="nucleotide sequence ID" value="NZ_AP018823.1"/>
</dbReference>
<proteinExistence type="predicted"/>
<sequence>MNEVSDARQIARESANLVLDGAVWSVTLLTDGEALANSVAPAADRLYRTLQQHDQAAATPVLESLLPDIRALAMLLSSLRIKSACSPSRFADETDWLAARIAVLELSHVAVTLPELSQLDEANRRLKVLSEQLQLTLPCAAPVLLTAPQRSPGILQGWSRQRMSGMVGVAHGMQSLFMASRLAAQQCRDRLQPLWQRLQAPASN</sequence>
<accession>A0A3G9GY71</accession>
<evidence type="ECO:0000313" key="1">
    <source>
        <dbReference type="EMBL" id="BBF88077.1"/>
    </source>
</evidence>
<gene>
    <name evidence="1" type="ORF">DLM_4529</name>
</gene>
<evidence type="ECO:0000313" key="2">
    <source>
        <dbReference type="Proteomes" id="UP000198290"/>
    </source>
</evidence>
<reference evidence="2" key="1">
    <citation type="journal article" date="2017" name="Biotechnol. Biofuels">
        <title>Evaluation of environmental bacterial communities as a factor affecting the growth of duckweed Lemna minor.</title>
        <authorList>
            <person name="Ishizawa H."/>
            <person name="Kuroda M."/>
            <person name="Morikawa M."/>
            <person name="Ike M."/>
        </authorList>
    </citation>
    <scope>NUCLEOTIDE SEQUENCE [LARGE SCALE GENOMIC DNA]</scope>
    <source>
        <strain evidence="2">H3</strain>
    </source>
</reference>
<dbReference type="AlphaFoldDB" id="A0A3G9GY71"/>
<dbReference type="KEGG" id="amah:DLM_4529"/>
<reference evidence="1 2" key="2">
    <citation type="journal article" date="2017" name="Genome Announc.">
        <title>Draft genome sequence of Aquitalea magnusonii strain H3, a plant growth-promoting bacterium of duckweed Lemna minor.</title>
        <authorList>
            <person name="Ishizawa H."/>
            <person name="Kuroda M."/>
            <person name="Ike M."/>
        </authorList>
    </citation>
    <scope>NUCLEOTIDE SEQUENCE [LARGE SCALE GENOMIC DNA]</scope>
    <source>
        <strain evidence="1 2">H3</strain>
    </source>
</reference>